<dbReference type="EMBL" id="CP020570">
    <property type="protein sequence ID" value="ARF61364.1"/>
    <property type="molecule type" value="Genomic_DNA"/>
</dbReference>
<dbReference type="Pfam" id="PF14378">
    <property type="entry name" value="PAP2_3"/>
    <property type="match status" value="1"/>
</dbReference>
<feature type="region of interest" description="Disordered" evidence="5">
    <location>
        <begin position="1"/>
        <end position="71"/>
    </location>
</feature>
<accession>A0A1V0U7Y7</accession>
<name>A0A1V0U7Y7_STRVN</name>
<proteinExistence type="predicted"/>
<comment type="subcellular location">
    <subcellularLocation>
        <location evidence="1">Membrane</location>
        <topology evidence="1">Multi-pass membrane protein</topology>
    </subcellularLocation>
</comment>
<feature type="region of interest" description="Disordered" evidence="5">
    <location>
        <begin position="324"/>
        <end position="363"/>
    </location>
</feature>
<feature type="domain" description="Inositolphosphotransferase Aur1/Ipt1" evidence="7">
    <location>
        <begin position="120"/>
        <end position="301"/>
    </location>
</feature>
<dbReference type="GO" id="GO:0016020">
    <property type="term" value="C:membrane"/>
    <property type="evidence" value="ECO:0007669"/>
    <property type="project" value="UniProtKB-SubCell"/>
</dbReference>
<evidence type="ECO:0000256" key="4">
    <source>
        <dbReference type="ARBA" id="ARBA00023136"/>
    </source>
</evidence>
<dbReference type="PANTHER" id="PTHR31310">
    <property type="match status" value="1"/>
</dbReference>
<reference evidence="8 9" key="1">
    <citation type="submission" date="2017-03" db="EMBL/GenBank/DDBJ databases">
        <title>Complete Genome Sequence of a natural compounds producer, Streptomyces violaceus S21.</title>
        <authorList>
            <person name="Zhong C."/>
            <person name="Zhao Z."/>
            <person name="Fu J."/>
            <person name="Zong G."/>
            <person name="Qin R."/>
            <person name="Cao G."/>
        </authorList>
    </citation>
    <scope>NUCLEOTIDE SEQUENCE [LARGE SCALE GENOMIC DNA]</scope>
    <source>
        <strain evidence="8 9">S21</strain>
    </source>
</reference>
<dbReference type="KEGG" id="svu:B1H20_08015"/>
<dbReference type="InterPro" id="IPR026841">
    <property type="entry name" value="Aur1/Ipt1"/>
</dbReference>
<feature type="transmembrane region" description="Helical" evidence="6">
    <location>
        <begin position="265"/>
        <end position="283"/>
    </location>
</feature>
<feature type="transmembrane region" description="Helical" evidence="6">
    <location>
        <begin position="236"/>
        <end position="258"/>
    </location>
</feature>
<evidence type="ECO:0000256" key="2">
    <source>
        <dbReference type="ARBA" id="ARBA00022692"/>
    </source>
</evidence>
<organism evidence="8 9">
    <name type="scientific">Streptomyces violaceoruber</name>
    <dbReference type="NCBI Taxonomy" id="1935"/>
    <lineage>
        <taxon>Bacteria</taxon>
        <taxon>Bacillati</taxon>
        <taxon>Actinomycetota</taxon>
        <taxon>Actinomycetes</taxon>
        <taxon>Kitasatosporales</taxon>
        <taxon>Streptomycetaceae</taxon>
        <taxon>Streptomyces</taxon>
        <taxon>Streptomyces violaceoruber group</taxon>
    </lineage>
</organism>
<evidence type="ECO:0000259" key="7">
    <source>
        <dbReference type="Pfam" id="PF14378"/>
    </source>
</evidence>
<feature type="transmembrane region" description="Helical" evidence="6">
    <location>
        <begin position="86"/>
        <end position="103"/>
    </location>
</feature>
<dbReference type="OrthoDB" id="5241565at2"/>
<keyword evidence="4 6" id="KW-0472">Membrane</keyword>
<feature type="compositionally biased region" description="Low complexity" evidence="5">
    <location>
        <begin position="21"/>
        <end position="46"/>
    </location>
</feature>
<dbReference type="AlphaFoldDB" id="A0A1V0U7Y7"/>
<evidence type="ECO:0000313" key="8">
    <source>
        <dbReference type="EMBL" id="ARF61364.1"/>
    </source>
</evidence>
<feature type="transmembrane region" description="Helical" evidence="6">
    <location>
        <begin position="152"/>
        <end position="170"/>
    </location>
</feature>
<dbReference type="RefSeq" id="WP_083192293.1">
    <property type="nucleotide sequence ID" value="NZ_CP020570.1"/>
</dbReference>
<evidence type="ECO:0000256" key="6">
    <source>
        <dbReference type="SAM" id="Phobius"/>
    </source>
</evidence>
<keyword evidence="3 6" id="KW-1133">Transmembrane helix</keyword>
<dbReference type="CDD" id="cd03386">
    <property type="entry name" value="PAP2_Aur1_like"/>
    <property type="match status" value="1"/>
</dbReference>
<evidence type="ECO:0000256" key="3">
    <source>
        <dbReference type="ARBA" id="ARBA00022989"/>
    </source>
</evidence>
<dbReference type="InterPro" id="IPR052185">
    <property type="entry name" value="IPC_Synthase-Related"/>
</dbReference>
<dbReference type="STRING" id="1935.B1H20_08015"/>
<feature type="transmembrane region" description="Helical" evidence="6">
    <location>
        <begin position="182"/>
        <end position="198"/>
    </location>
</feature>
<dbReference type="Proteomes" id="UP000192445">
    <property type="component" value="Chromosome"/>
</dbReference>
<feature type="compositionally biased region" description="Low complexity" evidence="5">
    <location>
        <begin position="54"/>
        <end position="70"/>
    </location>
</feature>
<dbReference type="PANTHER" id="PTHR31310:SF7">
    <property type="entry name" value="PA-PHOSPHATASE RELATED-FAMILY PROTEIN DDB_G0268928"/>
    <property type="match status" value="1"/>
</dbReference>
<keyword evidence="2 6" id="KW-0812">Transmembrane</keyword>
<evidence type="ECO:0000313" key="9">
    <source>
        <dbReference type="Proteomes" id="UP000192445"/>
    </source>
</evidence>
<evidence type="ECO:0000256" key="5">
    <source>
        <dbReference type="SAM" id="MobiDB-lite"/>
    </source>
</evidence>
<evidence type="ECO:0000256" key="1">
    <source>
        <dbReference type="ARBA" id="ARBA00004141"/>
    </source>
</evidence>
<protein>
    <recommendedName>
        <fullName evidence="7">Inositolphosphotransferase Aur1/Ipt1 domain-containing protein</fullName>
    </recommendedName>
</protein>
<feature type="compositionally biased region" description="Low complexity" evidence="5">
    <location>
        <begin position="352"/>
        <end position="363"/>
    </location>
</feature>
<sequence length="363" mass="39085">MGETQVTAQEGRSAAGPSPIAAEAVTDTATASTTTPPAPGTSGSEPAPGPGATPAPGSGTTPDSGSGTTGWQARFRSLRRARRPRLWFEILLIAVSYWLYSLVRNAVPEQKAQALRNADWIWSAEKSLGLAFEESVNHAVNSVTWLIVSMNYYYATLHFVVTIGVLVWLFRRHPGRYAATRLVLFATTAVALLGYYLYPLAPPRLMNGANFIDTVLVHETWGSMASGNFKNMSNQYAAMPSMHIGWSLWCGLTIFALATAPWARILGLLYPTLTLVVIVATANHFWLDAVGGMACLAFGYAVSRAWYGSLPHHLPRWVPGAPKGRLTGLRTAGPPRPASEPEAEAEPKPGTEAEPETAGARRP</sequence>
<gene>
    <name evidence="8" type="ORF">B1H20_08015</name>
</gene>
<feature type="compositionally biased region" description="Polar residues" evidence="5">
    <location>
        <begin position="1"/>
        <end position="10"/>
    </location>
</feature>